<organism evidence="9 10">
    <name type="scientific">Mycetocola tolaasinivorans</name>
    <dbReference type="NCBI Taxonomy" id="76635"/>
    <lineage>
        <taxon>Bacteria</taxon>
        <taxon>Bacillati</taxon>
        <taxon>Actinomycetota</taxon>
        <taxon>Actinomycetes</taxon>
        <taxon>Micrococcales</taxon>
        <taxon>Microbacteriaceae</taxon>
        <taxon>Mycetocola</taxon>
    </lineage>
</organism>
<keyword evidence="7 8" id="KW-0472">Membrane</keyword>
<feature type="transmembrane region" description="Helical" evidence="8">
    <location>
        <begin position="258"/>
        <end position="286"/>
    </location>
</feature>
<feature type="transmembrane region" description="Helical" evidence="8">
    <location>
        <begin position="139"/>
        <end position="157"/>
    </location>
</feature>
<keyword evidence="4" id="KW-1003">Cell membrane</keyword>
<evidence type="ECO:0000313" key="10">
    <source>
        <dbReference type="Proteomes" id="UP000272503"/>
    </source>
</evidence>
<evidence type="ECO:0000256" key="4">
    <source>
        <dbReference type="ARBA" id="ARBA00022475"/>
    </source>
</evidence>
<keyword evidence="6 8" id="KW-1133">Transmembrane helix</keyword>
<comment type="subcellular location">
    <subcellularLocation>
        <location evidence="1">Cell membrane</location>
        <topology evidence="1">Multi-pass membrane protein</topology>
    </subcellularLocation>
</comment>
<dbReference type="GO" id="GO:0022857">
    <property type="term" value="F:transmembrane transporter activity"/>
    <property type="evidence" value="ECO:0007669"/>
    <property type="project" value="InterPro"/>
</dbReference>
<dbReference type="Pfam" id="PF01032">
    <property type="entry name" value="FecCD"/>
    <property type="match status" value="1"/>
</dbReference>
<protein>
    <submittedName>
        <fullName evidence="9">Iron ABC transporter permease</fullName>
    </submittedName>
</protein>
<evidence type="ECO:0000256" key="3">
    <source>
        <dbReference type="ARBA" id="ARBA00022448"/>
    </source>
</evidence>
<evidence type="ECO:0000256" key="6">
    <source>
        <dbReference type="ARBA" id="ARBA00022989"/>
    </source>
</evidence>
<dbReference type="CDD" id="cd06550">
    <property type="entry name" value="TM_ABC_iron-siderophores_like"/>
    <property type="match status" value="1"/>
</dbReference>
<feature type="transmembrane region" description="Helical" evidence="8">
    <location>
        <begin position="218"/>
        <end position="238"/>
    </location>
</feature>
<dbReference type="Proteomes" id="UP000272503">
    <property type="component" value="Unassembled WGS sequence"/>
</dbReference>
<feature type="transmembrane region" description="Helical" evidence="8">
    <location>
        <begin position="298"/>
        <end position="319"/>
    </location>
</feature>
<feature type="transmembrane region" description="Helical" evidence="8">
    <location>
        <begin position="78"/>
        <end position="98"/>
    </location>
</feature>
<evidence type="ECO:0000256" key="5">
    <source>
        <dbReference type="ARBA" id="ARBA00022692"/>
    </source>
</evidence>
<dbReference type="GO" id="GO:0033214">
    <property type="term" value="P:siderophore-iron import into cell"/>
    <property type="evidence" value="ECO:0007669"/>
    <property type="project" value="TreeGrafter"/>
</dbReference>
<evidence type="ECO:0000256" key="8">
    <source>
        <dbReference type="SAM" id="Phobius"/>
    </source>
</evidence>
<feature type="transmembrane region" description="Helical" evidence="8">
    <location>
        <begin position="325"/>
        <end position="343"/>
    </location>
</feature>
<name>A0A3L7A2R8_9MICO</name>
<dbReference type="OrthoDB" id="9782305at2"/>
<evidence type="ECO:0000256" key="2">
    <source>
        <dbReference type="ARBA" id="ARBA00007935"/>
    </source>
</evidence>
<dbReference type="InterPro" id="IPR037294">
    <property type="entry name" value="ABC_BtuC-like"/>
</dbReference>
<accession>A0A3L7A2R8</accession>
<evidence type="ECO:0000256" key="7">
    <source>
        <dbReference type="ARBA" id="ARBA00023136"/>
    </source>
</evidence>
<sequence>MTQLSPTHAAARVSRSGRARVRTLGSRTLILIALLLLLLVLSALSLVAGSRVTSVSEVWQALSGTGNPHLQLVVTERIPRTIIGAVVGASLAVAGVIVQGITRNPLGDPGLLGVSVGASAAVVTATAITGTAIGAGTVWVALAGALATVVLVVLVAGRPTAGGIVPLLLAGAVVSAVLGTYIQAMILTRPAVFDSFRFWVIGSLSGRRLETLAEVAPALILGLVLALILASGLNALALGDDMAHSLGVSVPRVRAGGLLAAALLCAGATALVGPIAFIGLAVPHIVRALVGTDHRWQIPAAILLGASVLIAADIVGRIIARPGELMVGVVTAFVGAPFLLIAVRAGRAVRG</sequence>
<reference evidence="9 10" key="1">
    <citation type="submission" date="2018-10" db="EMBL/GenBank/DDBJ databases">
        <authorList>
            <person name="Li J."/>
        </authorList>
    </citation>
    <scope>NUCLEOTIDE SEQUENCE [LARGE SCALE GENOMIC DNA]</scope>
    <source>
        <strain evidence="9 10">IF 016277</strain>
    </source>
</reference>
<dbReference type="GO" id="GO:0005886">
    <property type="term" value="C:plasma membrane"/>
    <property type="evidence" value="ECO:0007669"/>
    <property type="project" value="UniProtKB-SubCell"/>
</dbReference>
<keyword evidence="3" id="KW-0813">Transport</keyword>
<dbReference type="SUPFAM" id="SSF81345">
    <property type="entry name" value="ABC transporter involved in vitamin B12 uptake, BtuC"/>
    <property type="match status" value="1"/>
</dbReference>
<dbReference type="EMBL" id="RCUX01000011">
    <property type="protein sequence ID" value="RLP74298.1"/>
    <property type="molecule type" value="Genomic_DNA"/>
</dbReference>
<gene>
    <name evidence="9" type="ORF">D9V32_13160</name>
</gene>
<dbReference type="Gene3D" id="1.10.3470.10">
    <property type="entry name" value="ABC transporter involved in vitamin B12 uptake, BtuC"/>
    <property type="match status" value="1"/>
</dbReference>
<evidence type="ECO:0000313" key="9">
    <source>
        <dbReference type="EMBL" id="RLP74298.1"/>
    </source>
</evidence>
<proteinExistence type="inferred from homology"/>
<comment type="similarity">
    <text evidence="2">Belongs to the binding-protein-dependent transport system permease family. FecCD subfamily.</text>
</comment>
<feature type="transmembrane region" description="Helical" evidence="8">
    <location>
        <begin position="164"/>
        <end position="184"/>
    </location>
</feature>
<dbReference type="RefSeq" id="WP_121649380.1">
    <property type="nucleotide sequence ID" value="NZ_RCUX01000011.1"/>
</dbReference>
<dbReference type="InterPro" id="IPR000522">
    <property type="entry name" value="ABC_transptr_permease_BtuC"/>
</dbReference>
<keyword evidence="10" id="KW-1185">Reference proteome</keyword>
<dbReference type="FunFam" id="1.10.3470.10:FF:000001">
    <property type="entry name" value="Vitamin B12 ABC transporter permease BtuC"/>
    <property type="match status" value="1"/>
</dbReference>
<dbReference type="PANTHER" id="PTHR30472">
    <property type="entry name" value="FERRIC ENTEROBACTIN TRANSPORT SYSTEM PERMEASE PROTEIN"/>
    <property type="match status" value="1"/>
</dbReference>
<evidence type="ECO:0000256" key="1">
    <source>
        <dbReference type="ARBA" id="ARBA00004651"/>
    </source>
</evidence>
<dbReference type="AlphaFoldDB" id="A0A3L7A2R8"/>
<comment type="caution">
    <text evidence="9">The sequence shown here is derived from an EMBL/GenBank/DDBJ whole genome shotgun (WGS) entry which is preliminary data.</text>
</comment>
<dbReference type="PANTHER" id="PTHR30472:SF1">
    <property type="entry name" value="FE(3+) DICITRATE TRANSPORT SYSTEM PERMEASE PROTEIN FECC-RELATED"/>
    <property type="match status" value="1"/>
</dbReference>
<keyword evidence="5 8" id="KW-0812">Transmembrane</keyword>
<feature type="transmembrane region" description="Helical" evidence="8">
    <location>
        <begin position="110"/>
        <end position="133"/>
    </location>
</feature>